<organism evidence="3 4">
    <name type="scientific">Kaistella pullorum</name>
    <dbReference type="NCBI Taxonomy" id="2763074"/>
    <lineage>
        <taxon>Bacteria</taxon>
        <taxon>Pseudomonadati</taxon>
        <taxon>Bacteroidota</taxon>
        <taxon>Flavobacteriia</taxon>
        <taxon>Flavobacteriales</taxon>
        <taxon>Weeksellaceae</taxon>
        <taxon>Chryseobacterium group</taxon>
        <taxon>Kaistella</taxon>
    </lineage>
</organism>
<proteinExistence type="predicted"/>
<sequence length="134" mass="15691">MKKLFLSAAFVAIGTFAMAQQSPVMQKKDPAQMEKMRQEKMKQMQTELQLSDAQVTKIKELQDKRMAERKQVAPQMQAERKAKMEHMKAKREAMNEEMRQILTPAQYQKWEANKKAKMQARQGKMQMKRMPAAN</sequence>
<feature type="compositionally biased region" description="Basic and acidic residues" evidence="1">
    <location>
        <begin position="78"/>
        <end position="93"/>
    </location>
</feature>
<feature type="region of interest" description="Disordered" evidence="1">
    <location>
        <begin position="111"/>
        <end position="134"/>
    </location>
</feature>
<reference evidence="3 4" key="1">
    <citation type="submission" date="2020-08" db="EMBL/GenBank/DDBJ databases">
        <title>A Genomic Blueprint of the Chicken Gut Microbiome.</title>
        <authorList>
            <person name="Gilroy R."/>
            <person name="Ravi A."/>
            <person name="Getino M."/>
            <person name="Pursley I."/>
            <person name="Horton D.L."/>
            <person name="Alikhan N.-F."/>
            <person name="Baker D."/>
            <person name="Gharbi K."/>
            <person name="Hall N."/>
            <person name="Watson M."/>
            <person name="Adriaenssens E.M."/>
            <person name="Foster-Nyarko E."/>
            <person name="Jarju S."/>
            <person name="Secka A."/>
            <person name="Antonio M."/>
            <person name="Oren A."/>
            <person name="Chaudhuri R."/>
            <person name="La Ragione R.M."/>
            <person name="Hildebrand F."/>
            <person name="Pallen M.J."/>
        </authorList>
    </citation>
    <scope>NUCLEOTIDE SEQUENCE [LARGE SCALE GENOMIC DNA]</scope>
    <source>
        <strain evidence="3 4">Sa1CVA4</strain>
    </source>
</reference>
<feature type="region of interest" description="Disordered" evidence="1">
    <location>
        <begin position="64"/>
        <end position="93"/>
    </location>
</feature>
<evidence type="ECO:0000256" key="2">
    <source>
        <dbReference type="SAM" id="SignalP"/>
    </source>
</evidence>
<evidence type="ECO:0000313" key="3">
    <source>
        <dbReference type="EMBL" id="MBD8017686.1"/>
    </source>
</evidence>
<gene>
    <name evidence="3" type="ORF">H9628_04315</name>
</gene>
<dbReference type="EMBL" id="JACSPS010000001">
    <property type="protein sequence ID" value="MBD8017686.1"/>
    <property type="molecule type" value="Genomic_DNA"/>
</dbReference>
<feature type="chain" id="PRO_5045560808" description="LTXXQ motif family protein" evidence="2">
    <location>
        <begin position="20"/>
        <end position="134"/>
    </location>
</feature>
<evidence type="ECO:0000313" key="4">
    <source>
        <dbReference type="Proteomes" id="UP000626242"/>
    </source>
</evidence>
<dbReference type="Proteomes" id="UP000626242">
    <property type="component" value="Unassembled WGS sequence"/>
</dbReference>
<feature type="signal peptide" evidence="2">
    <location>
        <begin position="1"/>
        <end position="19"/>
    </location>
</feature>
<evidence type="ECO:0008006" key="5">
    <source>
        <dbReference type="Google" id="ProtNLM"/>
    </source>
</evidence>
<accession>A0ABR8WKU0</accession>
<name>A0ABR8WKU0_9FLAO</name>
<evidence type="ECO:0000256" key="1">
    <source>
        <dbReference type="SAM" id="MobiDB-lite"/>
    </source>
</evidence>
<protein>
    <recommendedName>
        <fullName evidence="5">LTXXQ motif family protein</fullName>
    </recommendedName>
</protein>
<keyword evidence="4" id="KW-1185">Reference proteome</keyword>
<dbReference type="RefSeq" id="WP_251832882.1">
    <property type="nucleotide sequence ID" value="NZ_JACSPS010000001.1"/>
</dbReference>
<keyword evidence="2" id="KW-0732">Signal</keyword>
<comment type="caution">
    <text evidence="3">The sequence shown here is derived from an EMBL/GenBank/DDBJ whole genome shotgun (WGS) entry which is preliminary data.</text>
</comment>